<evidence type="ECO:0000313" key="3">
    <source>
        <dbReference type="Proteomes" id="UP000824469"/>
    </source>
</evidence>
<proteinExistence type="predicted"/>
<feature type="region of interest" description="Disordered" evidence="1">
    <location>
        <begin position="1"/>
        <end position="41"/>
    </location>
</feature>
<reference evidence="2 3" key="1">
    <citation type="journal article" date="2021" name="Nat. Plants">
        <title>The Taxus genome provides insights into paclitaxel biosynthesis.</title>
        <authorList>
            <person name="Xiong X."/>
            <person name="Gou J."/>
            <person name="Liao Q."/>
            <person name="Li Y."/>
            <person name="Zhou Q."/>
            <person name="Bi G."/>
            <person name="Li C."/>
            <person name="Du R."/>
            <person name="Wang X."/>
            <person name="Sun T."/>
            <person name="Guo L."/>
            <person name="Liang H."/>
            <person name="Lu P."/>
            <person name="Wu Y."/>
            <person name="Zhang Z."/>
            <person name="Ro D.K."/>
            <person name="Shang Y."/>
            <person name="Huang S."/>
            <person name="Yan J."/>
        </authorList>
    </citation>
    <scope>NUCLEOTIDE SEQUENCE [LARGE SCALE GENOMIC DNA]</scope>
    <source>
        <strain evidence="2">Ta-2019</strain>
    </source>
</reference>
<keyword evidence="3" id="KW-1185">Reference proteome</keyword>
<dbReference type="EMBL" id="JAHRHJ020000001">
    <property type="protein sequence ID" value="KAH9328726.1"/>
    <property type="molecule type" value="Genomic_DNA"/>
</dbReference>
<organism evidence="2 3">
    <name type="scientific">Taxus chinensis</name>
    <name type="common">Chinese yew</name>
    <name type="synonym">Taxus wallichiana var. chinensis</name>
    <dbReference type="NCBI Taxonomy" id="29808"/>
    <lineage>
        <taxon>Eukaryota</taxon>
        <taxon>Viridiplantae</taxon>
        <taxon>Streptophyta</taxon>
        <taxon>Embryophyta</taxon>
        <taxon>Tracheophyta</taxon>
        <taxon>Spermatophyta</taxon>
        <taxon>Pinopsida</taxon>
        <taxon>Pinidae</taxon>
        <taxon>Conifers II</taxon>
        <taxon>Cupressales</taxon>
        <taxon>Taxaceae</taxon>
        <taxon>Taxus</taxon>
    </lineage>
</organism>
<name>A0AA38GTH7_TAXCH</name>
<dbReference type="Proteomes" id="UP000824469">
    <property type="component" value="Unassembled WGS sequence"/>
</dbReference>
<protein>
    <submittedName>
        <fullName evidence="2">Uncharacterized protein</fullName>
    </submittedName>
</protein>
<comment type="caution">
    <text evidence="2">The sequence shown here is derived from an EMBL/GenBank/DDBJ whole genome shotgun (WGS) entry which is preliminary data.</text>
</comment>
<evidence type="ECO:0000313" key="2">
    <source>
        <dbReference type="EMBL" id="KAH9328726.1"/>
    </source>
</evidence>
<accession>A0AA38GTH7</accession>
<evidence type="ECO:0000256" key="1">
    <source>
        <dbReference type="SAM" id="MobiDB-lite"/>
    </source>
</evidence>
<gene>
    <name evidence="2" type="ORF">KI387_000834</name>
</gene>
<feature type="non-terminal residue" evidence="2">
    <location>
        <position position="104"/>
    </location>
</feature>
<sequence>MAVPPGISGSERSQLSAPHMADSQPRYHQGHPDNTGPLLSPPYNGPMPPWLLGLVPRLLIAVAPTLLVHLVPVIAPVPTPVPVAVQVPVPVPMAALVPVAVLVP</sequence>
<dbReference type="AlphaFoldDB" id="A0AA38GTH7"/>